<keyword evidence="5" id="KW-0812">Transmembrane</keyword>
<dbReference type="OrthoDB" id="276109at2"/>
<organism evidence="7 8">
    <name type="scientific">Saltatorellus ferox</name>
    <dbReference type="NCBI Taxonomy" id="2528018"/>
    <lineage>
        <taxon>Bacteria</taxon>
        <taxon>Pseudomonadati</taxon>
        <taxon>Planctomycetota</taxon>
        <taxon>Planctomycetia</taxon>
        <taxon>Planctomycetia incertae sedis</taxon>
        <taxon>Saltatorellus</taxon>
    </lineage>
</organism>
<evidence type="ECO:0000256" key="1">
    <source>
        <dbReference type="ARBA" id="ARBA00023015"/>
    </source>
</evidence>
<dbReference type="AlphaFoldDB" id="A0A518ENH2"/>
<dbReference type="Gene3D" id="1.10.10.10">
    <property type="entry name" value="Winged helix-like DNA-binding domain superfamily/Winged helix DNA-binding domain"/>
    <property type="match status" value="1"/>
</dbReference>
<keyword evidence="8" id="KW-1185">Reference proteome</keyword>
<feature type="transmembrane region" description="Helical" evidence="5">
    <location>
        <begin position="195"/>
        <end position="219"/>
    </location>
</feature>
<evidence type="ECO:0000256" key="3">
    <source>
        <dbReference type="ARBA" id="ARBA00023125"/>
    </source>
</evidence>
<evidence type="ECO:0000256" key="5">
    <source>
        <dbReference type="SAM" id="Phobius"/>
    </source>
</evidence>
<sequence>MGHNRGSAIRIEELVEQRDWAVKLAHSLVGERGEPEALAQDALTAAWLRPPGDIRDLRAWLGALLRRRAATAFRATGRRAEHEAGAARTVDDEATDSVLIRADMHRRLVEHVLALPEPEARVLLRRYFDGQSPARIARDEGCAVSTIHNRLTRARQELRARLDRDGGHPHWMSALTPVPVRMVGRSAMVGAAPRMLAVGLKSALAAGFAVAAVLALVIVRAPEGGSEGSRPIATGGLTLMEALDPEQTLHGVATIGRPIAKPQREAIVVPEALARPDDGLFHGRLVERVGEELRPLKGDASIRLASSADVEIEAREGQPDELLLTSFLGDRSDEFLSVALEGEPCAVLDGAWSMPIPEADLVVMDVDHEGRRYRPVGSRVVPAGTATLTMQVERIRNGSLTVLDDRGRPITTGIDVRVAVEVPMGRRIRMTLMPFSIAVGGSSPPVAPDLHQPGQKAGWLARDASSPVAVLPSDYQRVLWVGKAGHQWEKLNWPVGSPSAEVTLRGMGGLEIEVLNRQEAGGLYQLYLVRGRENAAYWDSVRRNGIYRADGIGSGRHDLIVHRKRASRIKLVHRQPVDIVPGQVTQVMLDLASLVKESPEGEWVDLAPPAVSEEQVLELGLAELEVVEVPRGSVTETPFHEQLQWRHADDAPDPSATPFDTWNGTLSGPGKWTVRCAPGTVVLQVADSNGKPVGSAVAVQAASGFQRVEVEVDPAKTLALGFRIRNVPEEEYWDLVGELRRAFDRALLHSGSSDRPVLSFRQLTEGLGRQAVEGFVAVSEPGTLTLELAPERRERLPGLPRKIEIERGEPVTIRACWVDRSPR</sequence>
<reference evidence="7 8" key="1">
    <citation type="submission" date="2019-02" db="EMBL/GenBank/DDBJ databases">
        <title>Deep-cultivation of Planctomycetes and their phenomic and genomic characterization uncovers novel biology.</title>
        <authorList>
            <person name="Wiegand S."/>
            <person name="Jogler M."/>
            <person name="Boedeker C."/>
            <person name="Pinto D."/>
            <person name="Vollmers J."/>
            <person name="Rivas-Marin E."/>
            <person name="Kohn T."/>
            <person name="Peeters S.H."/>
            <person name="Heuer A."/>
            <person name="Rast P."/>
            <person name="Oberbeckmann S."/>
            <person name="Bunk B."/>
            <person name="Jeske O."/>
            <person name="Meyerdierks A."/>
            <person name="Storesund J.E."/>
            <person name="Kallscheuer N."/>
            <person name="Luecker S."/>
            <person name="Lage O.M."/>
            <person name="Pohl T."/>
            <person name="Merkel B.J."/>
            <person name="Hornburger P."/>
            <person name="Mueller R.-W."/>
            <person name="Bruemmer F."/>
            <person name="Labrenz M."/>
            <person name="Spormann A.M."/>
            <person name="Op den Camp H."/>
            <person name="Overmann J."/>
            <person name="Amann R."/>
            <person name="Jetten M.S.M."/>
            <person name="Mascher T."/>
            <person name="Medema M.H."/>
            <person name="Devos D.P."/>
            <person name="Kaster A.-K."/>
            <person name="Ovreas L."/>
            <person name="Rohde M."/>
            <person name="Galperin M.Y."/>
            <person name="Jogler C."/>
        </authorList>
    </citation>
    <scope>NUCLEOTIDE SEQUENCE [LARGE SCALE GENOMIC DNA]</scope>
    <source>
        <strain evidence="7 8">Poly30</strain>
    </source>
</reference>
<dbReference type="GO" id="GO:0016987">
    <property type="term" value="F:sigma factor activity"/>
    <property type="evidence" value="ECO:0007669"/>
    <property type="project" value="UniProtKB-KW"/>
</dbReference>
<dbReference type="InterPro" id="IPR013324">
    <property type="entry name" value="RNA_pol_sigma_r3/r4-like"/>
</dbReference>
<keyword evidence="4" id="KW-0804">Transcription</keyword>
<feature type="domain" description="RNA polymerase sigma factor 70 region 4 type 2" evidence="6">
    <location>
        <begin position="112"/>
        <end position="158"/>
    </location>
</feature>
<dbReference type="InterPro" id="IPR039425">
    <property type="entry name" value="RNA_pol_sigma-70-like"/>
</dbReference>
<evidence type="ECO:0000256" key="2">
    <source>
        <dbReference type="ARBA" id="ARBA00023082"/>
    </source>
</evidence>
<dbReference type="InterPro" id="IPR036388">
    <property type="entry name" value="WH-like_DNA-bd_sf"/>
</dbReference>
<dbReference type="Pfam" id="PF08281">
    <property type="entry name" value="Sigma70_r4_2"/>
    <property type="match status" value="1"/>
</dbReference>
<evidence type="ECO:0000256" key="4">
    <source>
        <dbReference type="ARBA" id="ARBA00023163"/>
    </source>
</evidence>
<keyword evidence="2" id="KW-0731">Sigma factor</keyword>
<accession>A0A518ENH2</accession>
<dbReference type="GO" id="GO:0006352">
    <property type="term" value="P:DNA-templated transcription initiation"/>
    <property type="evidence" value="ECO:0007669"/>
    <property type="project" value="InterPro"/>
</dbReference>
<dbReference type="GO" id="GO:0003677">
    <property type="term" value="F:DNA binding"/>
    <property type="evidence" value="ECO:0007669"/>
    <property type="project" value="UniProtKB-KW"/>
</dbReference>
<dbReference type="InterPro" id="IPR013249">
    <property type="entry name" value="RNA_pol_sigma70_r4_t2"/>
</dbReference>
<protein>
    <submittedName>
        <fullName evidence="7">RNA polymerase sigma factor</fullName>
    </submittedName>
</protein>
<dbReference type="PANTHER" id="PTHR43133">
    <property type="entry name" value="RNA POLYMERASE ECF-TYPE SIGMA FACTO"/>
    <property type="match status" value="1"/>
</dbReference>
<dbReference type="Proteomes" id="UP000320390">
    <property type="component" value="Chromosome"/>
</dbReference>
<keyword evidence="5" id="KW-1133">Transmembrane helix</keyword>
<keyword evidence="1" id="KW-0805">Transcription regulation</keyword>
<dbReference type="CDD" id="cd06171">
    <property type="entry name" value="Sigma70_r4"/>
    <property type="match status" value="1"/>
</dbReference>
<dbReference type="EMBL" id="CP036434">
    <property type="protein sequence ID" value="QDV05637.1"/>
    <property type="molecule type" value="Genomic_DNA"/>
</dbReference>
<evidence type="ECO:0000313" key="7">
    <source>
        <dbReference type="EMBL" id="QDV05637.1"/>
    </source>
</evidence>
<keyword evidence="3" id="KW-0238">DNA-binding</keyword>
<dbReference type="PANTHER" id="PTHR43133:SF8">
    <property type="entry name" value="RNA POLYMERASE SIGMA FACTOR HI_1459-RELATED"/>
    <property type="match status" value="1"/>
</dbReference>
<evidence type="ECO:0000313" key="8">
    <source>
        <dbReference type="Proteomes" id="UP000320390"/>
    </source>
</evidence>
<proteinExistence type="predicted"/>
<dbReference type="RefSeq" id="WP_145195105.1">
    <property type="nucleotide sequence ID" value="NZ_CP036434.1"/>
</dbReference>
<dbReference type="SUPFAM" id="SSF88659">
    <property type="entry name" value="Sigma3 and sigma4 domains of RNA polymerase sigma factors"/>
    <property type="match status" value="1"/>
</dbReference>
<keyword evidence="5" id="KW-0472">Membrane</keyword>
<gene>
    <name evidence="7" type="ORF">Poly30_11360</name>
</gene>
<name>A0A518ENH2_9BACT</name>
<evidence type="ECO:0000259" key="6">
    <source>
        <dbReference type="Pfam" id="PF08281"/>
    </source>
</evidence>